<dbReference type="PANTHER" id="PTHR43394:SF1">
    <property type="entry name" value="ATP-BINDING CASSETTE SUB-FAMILY B MEMBER 10, MITOCHONDRIAL"/>
    <property type="match status" value="1"/>
</dbReference>
<dbReference type="InterPro" id="IPR027417">
    <property type="entry name" value="P-loop_NTPase"/>
</dbReference>
<dbReference type="Pfam" id="PF00005">
    <property type="entry name" value="ABC_tran"/>
    <property type="match status" value="1"/>
</dbReference>
<sequence length="580" mass="64224">MRSFLPYTKKYRKEIILGPIFKFLEAVFELMLPLFMAKLIDNGIRANNRTVTLQMAGIMLLMSFIGLGCVLTCQYYASIASQGFGTELRNDVMRRINRFSHAEINHFGTSTLITRVTNDINQLQYALAMLIRLAIRAPFLSIGSIFMAFTIRPQITWVFLLTLPIFSLLLMLIMKRTVPLYKRVQIKIDKLNLVISEHLSGVRIIRAFAKKQTEAAKVAKTSDELAEAYTRVANISALLTPATTLIMNSVIILILYLGGIDVDTGAMGQGDVLALVNYMTQMLLALIIVSQLVIVFTRAFASAGRINEILKTEPSVVDSGDSATASWQQTPAIVTFKQVDFRYTPKSGRALTDISFQLKTGEFMGIIGPTGSGKTTLMQLIPRFYDISAGELLIHQQPITNYSLNELRRHIATVPQTSVLFSGTIRSNLQWGKPHATDEECWHALDIAQCTEFVKGLPQQLDAPVLAGGKNFSGGQKQRLTIARALIKQPALLILDDSLSALDYQTDLNLRNALRKNMAGTTIIVISQRISSVQGADNILVLNDGGQDGFASHDVLMQTSKTYRSIAESQLNNKEATIHA</sequence>
<evidence type="ECO:0000256" key="4">
    <source>
        <dbReference type="ARBA" id="ARBA00022692"/>
    </source>
</evidence>
<keyword evidence="5" id="KW-0547">Nucleotide-binding</keyword>
<feature type="transmembrane region" description="Helical" evidence="9">
    <location>
        <begin position="238"/>
        <end position="258"/>
    </location>
</feature>
<keyword evidence="2" id="KW-0813">Transport</keyword>
<dbReference type="PROSITE" id="PS50929">
    <property type="entry name" value="ABC_TM1F"/>
    <property type="match status" value="1"/>
</dbReference>
<feature type="transmembrane region" description="Helical" evidence="9">
    <location>
        <begin position="20"/>
        <end position="40"/>
    </location>
</feature>
<dbReference type="GO" id="GO:0015421">
    <property type="term" value="F:ABC-type oligopeptide transporter activity"/>
    <property type="evidence" value="ECO:0007669"/>
    <property type="project" value="TreeGrafter"/>
</dbReference>
<dbReference type="PROSITE" id="PS00211">
    <property type="entry name" value="ABC_TRANSPORTER_1"/>
    <property type="match status" value="1"/>
</dbReference>
<keyword evidence="6 12" id="KW-0067">ATP-binding</keyword>
<keyword evidence="8 9" id="KW-0472">Membrane</keyword>
<evidence type="ECO:0000256" key="1">
    <source>
        <dbReference type="ARBA" id="ARBA00004651"/>
    </source>
</evidence>
<dbReference type="SMART" id="SM00382">
    <property type="entry name" value="AAA"/>
    <property type="match status" value="1"/>
</dbReference>
<evidence type="ECO:0000259" key="11">
    <source>
        <dbReference type="PROSITE" id="PS50929"/>
    </source>
</evidence>
<evidence type="ECO:0000256" key="9">
    <source>
        <dbReference type="SAM" id="Phobius"/>
    </source>
</evidence>
<feature type="domain" description="ABC transmembrane type-1" evidence="11">
    <location>
        <begin position="16"/>
        <end position="298"/>
    </location>
</feature>
<feature type="domain" description="ABC transporter" evidence="10">
    <location>
        <begin position="336"/>
        <end position="569"/>
    </location>
</feature>
<evidence type="ECO:0000313" key="12">
    <source>
        <dbReference type="EMBL" id="RSU11751.1"/>
    </source>
</evidence>
<feature type="transmembrane region" description="Helical" evidence="9">
    <location>
        <begin position="125"/>
        <end position="149"/>
    </location>
</feature>
<dbReference type="RefSeq" id="WP_126813664.1">
    <property type="nucleotide sequence ID" value="NZ_NGKC01000007.1"/>
</dbReference>
<keyword evidence="3" id="KW-1003">Cell membrane</keyword>
<dbReference type="SUPFAM" id="SSF90123">
    <property type="entry name" value="ABC transporter transmembrane region"/>
    <property type="match status" value="1"/>
</dbReference>
<keyword evidence="4 9" id="KW-0812">Transmembrane</keyword>
<keyword evidence="7 9" id="KW-1133">Transmembrane helix</keyword>
<dbReference type="CDD" id="cd18548">
    <property type="entry name" value="ABC_6TM_Tm287_like"/>
    <property type="match status" value="1"/>
</dbReference>
<accession>A0A430AUM0</accession>
<comment type="subcellular location">
    <subcellularLocation>
        <location evidence="1">Cell membrane</location>
        <topology evidence="1">Multi-pass membrane protein</topology>
    </subcellularLocation>
</comment>
<dbReference type="EMBL" id="NGKC01000007">
    <property type="protein sequence ID" value="RSU11751.1"/>
    <property type="molecule type" value="Genomic_DNA"/>
</dbReference>
<evidence type="ECO:0000256" key="6">
    <source>
        <dbReference type="ARBA" id="ARBA00022840"/>
    </source>
</evidence>
<name>A0A430AUM0_9ENTE</name>
<organism evidence="12 13">
    <name type="scientific">Vagococcus acidifermentans</name>
    <dbReference type="NCBI Taxonomy" id="564710"/>
    <lineage>
        <taxon>Bacteria</taxon>
        <taxon>Bacillati</taxon>
        <taxon>Bacillota</taxon>
        <taxon>Bacilli</taxon>
        <taxon>Lactobacillales</taxon>
        <taxon>Enterococcaceae</taxon>
        <taxon>Vagococcus</taxon>
    </lineage>
</organism>
<dbReference type="InterPro" id="IPR036640">
    <property type="entry name" value="ABC1_TM_sf"/>
</dbReference>
<dbReference type="InterPro" id="IPR017871">
    <property type="entry name" value="ABC_transporter-like_CS"/>
</dbReference>
<dbReference type="Gene3D" id="3.40.50.300">
    <property type="entry name" value="P-loop containing nucleotide triphosphate hydrolases"/>
    <property type="match status" value="1"/>
</dbReference>
<dbReference type="AlphaFoldDB" id="A0A430AUM0"/>
<dbReference type="FunFam" id="3.40.50.300:FF:000221">
    <property type="entry name" value="Multidrug ABC transporter ATP-binding protein"/>
    <property type="match status" value="1"/>
</dbReference>
<evidence type="ECO:0000256" key="3">
    <source>
        <dbReference type="ARBA" id="ARBA00022475"/>
    </source>
</evidence>
<feature type="transmembrane region" description="Helical" evidence="9">
    <location>
        <begin position="52"/>
        <end position="77"/>
    </location>
</feature>
<reference evidence="12 13" key="1">
    <citation type="submission" date="2017-05" db="EMBL/GenBank/DDBJ databases">
        <title>Vagococcus spp. assemblies.</title>
        <authorList>
            <person name="Gulvik C.A."/>
        </authorList>
    </citation>
    <scope>NUCLEOTIDE SEQUENCE [LARGE SCALE GENOMIC DNA]</scope>
    <source>
        <strain evidence="12 13">LMG 24798</strain>
    </source>
</reference>
<dbReference type="GO" id="GO:0005524">
    <property type="term" value="F:ATP binding"/>
    <property type="evidence" value="ECO:0007669"/>
    <property type="project" value="UniProtKB-KW"/>
</dbReference>
<keyword evidence="13" id="KW-1185">Reference proteome</keyword>
<proteinExistence type="predicted"/>
<dbReference type="InterPro" id="IPR011527">
    <property type="entry name" value="ABC1_TM_dom"/>
</dbReference>
<dbReference type="OrthoDB" id="9770415at2"/>
<evidence type="ECO:0000256" key="2">
    <source>
        <dbReference type="ARBA" id="ARBA00022448"/>
    </source>
</evidence>
<dbReference type="Proteomes" id="UP000286773">
    <property type="component" value="Unassembled WGS sequence"/>
</dbReference>
<dbReference type="InterPro" id="IPR039421">
    <property type="entry name" value="Type_1_exporter"/>
</dbReference>
<dbReference type="PANTHER" id="PTHR43394">
    <property type="entry name" value="ATP-DEPENDENT PERMEASE MDL1, MITOCHONDRIAL"/>
    <property type="match status" value="1"/>
</dbReference>
<dbReference type="GO" id="GO:0016887">
    <property type="term" value="F:ATP hydrolysis activity"/>
    <property type="evidence" value="ECO:0007669"/>
    <property type="project" value="InterPro"/>
</dbReference>
<gene>
    <name evidence="12" type="ORF">CBF27_07270</name>
</gene>
<evidence type="ECO:0000259" key="10">
    <source>
        <dbReference type="PROSITE" id="PS50893"/>
    </source>
</evidence>
<dbReference type="Gene3D" id="1.20.1560.10">
    <property type="entry name" value="ABC transporter type 1, transmembrane domain"/>
    <property type="match status" value="1"/>
</dbReference>
<evidence type="ECO:0000313" key="13">
    <source>
        <dbReference type="Proteomes" id="UP000286773"/>
    </source>
</evidence>
<dbReference type="Pfam" id="PF00664">
    <property type="entry name" value="ABC_membrane"/>
    <property type="match status" value="1"/>
</dbReference>
<dbReference type="InterPro" id="IPR003593">
    <property type="entry name" value="AAA+_ATPase"/>
</dbReference>
<comment type="caution">
    <text evidence="12">The sequence shown here is derived from an EMBL/GenBank/DDBJ whole genome shotgun (WGS) entry which is preliminary data.</text>
</comment>
<dbReference type="SUPFAM" id="SSF52540">
    <property type="entry name" value="P-loop containing nucleoside triphosphate hydrolases"/>
    <property type="match status" value="1"/>
</dbReference>
<dbReference type="InterPro" id="IPR003439">
    <property type="entry name" value="ABC_transporter-like_ATP-bd"/>
</dbReference>
<dbReference type="GO" id="GO:0005886">
    <property type="term" value="C:plasma membrane"/>
    <property type="evidence" value="ECO:0007669"/>
    <property type="project" value="UniProtKB-SubCell"/>
</dbReference>
<feature type="transmembrane region" description="Helical" evidence="9">
    <location>
        <begin position="155"/>
        <end position="173"/>
    </location>
</feature>
<evidence type="ECO:0000256" key="8">
    <source>
        <dbReference type="ARBA" id="ARBA00023136"/>
    </source>
</evidence>
<evidence type="ECO:0000256" key="7">
    <source>
        <dbReference type="ARBA" id="ARBA00022989"/>
    </source>
</evidence>
<protein>
    <submittedName>
        <fullName evidence="12">ATP-binding protein</fullName>
    </submittedName>
</protein>
<dbReference type="PROSITE" id="PS50893">
    <property type="entry name" value="ABC_TRANSPORTER_2"/>
    <property type="match status" value="1"/>
</dbReference>
<feature type="transmembrane region" description="Helical" evidence="9">
    <location>
        <begin position="278"/>
        <end position="301"/>
    </location>
</feature>
<evidence type="ECO:0000256" key="5">
    <source>
        <dbReference type="ARBA" id="ARBA00022741"/>
    </source>
</evidence>